<organism evidence="3 4">
    <name type="scientific">Heliorestis convoluta</name>
    <dbReference type="NCBI Taxonomy" id="356322"/>
    <lineage>
        <taxon>Bacteria</taxon>
        <taxon>Bacillati</taxon>
        <taxon>Bacillota</taxon>
        <taxon>Clostridia</taxon>
        <taxon>Eubacteriales</taxon>
        <taxon>Heliobacteriaceae</taxon>
        <taxon>Heliorestis</taxon>
    </lineage>
</organism>
<dbReference type="CDD" id="cd02440">
    <property type="entry name" value="AdoMet_MTases"/>
    <property type="match status" value="1"/>
</dbReference>
<gene>
    <name evidence="3" type="ORF">FTV88_2882</name>
</gene>
<sequence>MTHKFSPHNKSKLDNPWRREVLPPLSTLEKLGLRASDTMADIGCGIGYFTIPAAQLIRQEDQKAYGLDILQEMLDEVEQKAKEAELTNLVTVKTEEYDLKLPEQSVTFALLVNVLHEVQDKNRMLQEVSRILQEAGKIAIIEFEAKEMEVGPPLDHRISKAEILELLQKAGFDIVIEESFADVFYGLTALKK</sequence>
<protein>
    <submittedName>
        <fullName evidence="3">Methyltransferase domain protein</fullName>
    </submittedName>
</protein>
<evidence type="ECO:0000313" key="4">
    <source>
        <dbReference type="Proteomes" id="UP000366051"/>
    </source>
</evidence>
<dbReference type="RefSeq" id="WP_153726033.1">
    <property type="nucleotide sequence ID" value="NZ_CP045875.1"/>
</dbReference>
<dbReference type="Proteomes" id="UP000366051">
    <property type="component" value="Chromosome"/>
</dbReference>
<dbReference type="PANTHER" id="PTHR43861">
    <property type="entry name" value="TRANS-ACONITATE 2-METHYLTRANSFERASE-RELATED"/>
    <property type="match status" value="1"/>
</dbReference>
<dbReference type="SUPFAM" id="SSF53335">
    <property type="entry name" value="S-adenosyl-L-methionine-dependent methyltransferases"/>
    <property type="match status" value="1"/>
</dbReference>
<feature type="domain" description="Methyltransferase type 11" evidence="2">
    <location>
        <begin position="41"/>
        <end position="140"/>
    </location>
</feature>
<dbReference type="OrthoDB" id="9808140at2"/>
<accession>A0A5Q2N3R9</accession>
<dbReference type="KEGG" id="hcv:FTV88_2882"/>
<reference evidence="4" key="1">
    <citation type="submission" date="2019-11" db="EMBL/GenBank/DDBJ databases">
        <title>Genome sequence of Heliorestis convoluta strain HH, an alkaliphilic and minimalistic phototrophic bacterium from a soda lake in Egypt.</title>
        <authorList>
            <person name="Dewey E.D."/>
            <person name="Stokes L.M."/>
            <person name="Burchell B.M."/>
            <person name="Shaffer K.N."/>
            <person name="Huntington A.M."/>
            <person name="Baker J.M."/>
            <person name="Nadendla S."/>
            <person name="Giglio M.G."/>
            <person name="Touchman J.W."/>
            <person name="Blankenship R.E."/>
            <person name="Madigan M.T."/>
            <person name="Sattley W.M."/>
        </authorList>
    </citation>
    <scope>NUCLEOTIDE SEQUENCE [LARGE SCALE GENOMIC DNA]</scope>
    <source>
        <strain evidence="4">HH</strain>
    </source>
</reference>
<name>A0A5Q2N3R9_9FIRM</name>
<dbReference type="PANTHER" id="PTHR43861:SF3">
    <property type="entry name" value="PUTATIVE (AFU_ORTHOLOGUE AFUA_2G14390)-RELATED"/>
    <property type="match status" value="1"/>
</dbReference>
<dbReference type="GO" id="GO:0008757">
    <property type="term" value="F:S-adenosylmethionine-dependent methyltransferase activity"/>
    <property type="evidence" value="ECO:0007669"/>
    <property type="project" value="InterPro"/>
</dbReference>
<keyword evidence="4" id="KW-1185">Reference proteome</keyword>
<keyword evidence="1 3" id="KW-0808">Transferase</keyword>
<keyword evidence="3" id="KW-0489">Methyltransferase</keyword>
<dbReference type="Pfam" id="PF08241">
    <property type="entry name" value="Methyltransf_11"/>
    <property type="match status" value="1"/>
</dbReference>
<dbReference type="InterPro" id="IPR029063">
    <property type="entry name" value="SAM-dependent_MTases_sf"/>
</dbReference>
<dbReference type="InterPro" id="IPR013216">
    <property type="entry name" value="Methyltransf_11"/>
</dbReference>
<dbReference type="Gene3D" id="3.40.50.150">
    <property type="entry name" value="Vaccinia Virus protein VP39"/>
    <property type="match status" value="1"/>
</dbReference>
<dbReference type="AlphaFoldDB" id="A0A5Q2N3R9"/>
<evidence type="ECO:0000256" key="1">
    <source>
        <dbReference type="ARBA" id="ARBA00022679"/>
    </source>
</evidence>
<evidence type="ECO:0000313" key="3">
    <source>
        <dbReference type="EMBL" id="QGG48971.1"/>
    </source>
</evidence>
<dbReference type="EMBL" id="CP045875">
    <property type="protein sequence ID" value="QGG48971.1"/>
    <property type="molecule type" value="Genomic_DNA"/>
</dbReference>
<proteinExistence type="predicted"/>
<dbReference type="GO" id="GO:0032259">
    <property type="term" value="P:methylation"/>
    <property type="evidence" value="ECO:0007669"/>
    <property type="project" value="UniProtKB-KW"/>
</dbReference>
<evidence type="ECO:0000259" key="2">
    <source>
        <dbReference type="Pfam" id="PF08241"/>
    </source>
</evidence>